<proteinExistence type="predicted"/>
<evidence type="ECO:0008006" key="4">
    <source>
        <dbReference type="Google" id="ProtNLM"/>
    </source>
</evidence>
<keyword evidence="1" id="KW-1133">Transmembrane helix</keyword>
<dbReference type="Pfam" id="PF06182">
    <property type="entry name" value="ABC2_membrane_6"/>
    <property type="match status" value="1"/>
</dbReference>
<dbReference type="EMBL" id="MGFN01000010">
    <property type="protein sequence ID" value="OGM07421.1"/>
    <property type="molecule type" value="Genomic_DNA"/>
</dbReference>
<dbReference type="PANTHER" id="PTHR36832:SF1">
    <property type="entry name" value="SLR1174 PROTEIN"/>
    <property type="match status" value="1"/>
</dbReference>
<evidence type="ECO:0000313" key="3">
    <source>
        <dbReference type="Proteomes" id="UP000177737"/>
    </source>
</evidence>
<dbReference type="AlphaFoldDB" id="A0A1F7WX53"/>
<keyword evidence="1" id="KW-0472">Membrane</keyword>
<feature type="transmembrane region" description="Helical" evidence="1">
    <location>
        <begin position="231"/>
        <end position="250"/>
    </location>
</feature>
<feature type="transmembrane region" description="Helical" evidence="1">
    <location>
        <begin position="142"/>
        <end position="164"/>
    </location>
</feature>
<gene>
    <name evidence="2" type="ORF">A2129_01230</name>
</gene>
<keyword evidence="1" id="KW-0812">Transmembrane</keyword>
<organism evidence="2 3">
    <name type="scientific">Candidatus Woesebacteria bacterium GWC1_42_13</name>
    <dbReference type="NCBI Taxonomy" id="1802475"/>
    <lineage>
        <taxon>Bacteria</taxon>
        <taxon>Candidatus Woeseibacteriota</taxon>
    </lineage>
</organism>
<feature type="transmembrane region" description="Helical" evidence="1">
    <location>
        <begin position="59"/>
        <end position="79"/>
    </location>
</feature>
<reference evidence="2 3" key="1">
    <citation type="journal article" date="2016" name="Nat. Commun.">
        <title>Thousands of microbial genomes shed light on interconnected biogeochemical processes in an aquifer system.</title>
        <authorList>
            <person name="Anantharaman K."/>
            <person name="Brown C.T."/>
            <person name="Hug L.A."/>
            <person name="Sharon I."/>
            <person name="Castelle C.J."/>
            <person name="Probst A.J."/>
            <person name="Thomas B.C."/>
            <person name="Singh A."/>
            <person name="Wilkins M.J."/>
            <person name="Karaoz U."/>
            <person name="Brodie E.L."/>
            <person name="Williams K.H."/>
            <person name="Hubbard S.S."/>
            <person name="Banfield J.F."/>
        </authorList>
    </citation>
    <scope>NUCLEOTIDE SEQUENCE [LARGE SCALE GENOMIC DNA]</scope>
</reference>
<dbReference type="InterPro" id="IPR010390">
    <property type="entry name" value="ABC-2_transporter-like"/>
</dbReference>
<comment type="caution">
    <text evidence="2">The sequence shown here is derived from an EMBL/GenBank/DDBJ whole genome shotgun (WGS) entry which is preliminary data.</text>
</comment>
<evidence type="ECO:0000313" key="2">
    <source>
        <dbReference type="EMBL" id="OGM07421.1"/>
    </source>
</evidence>
<sequence length="267" mass="30540">MRKYLNVFKISFAQEFAYRLNFIMWRVRNVLQILVLFFLWTTVFSDQGRVIFGYDKAKILTYVFGVLIVRALVFSARAVDVAGEISKGDLTILLLKPINYFRYWLTRDFSSKVLNLGFAVVEIAILFPLLKPAIFLQTNGYSLLGFAISLTIAVLLFFTILMATNFVTFWAPQVGWGAQFFVIVVMSDFLAGSLFPLDILPAVVQKVLLFTPFPYLIFFPIQVYLGKLTGMAMWSGIAISLFWLAVLSILTNKIWRRGLLVYRAEGR</sequence>
<feature type="transmembrane region" description="Helical" evidence="1">
    <location>
        <begin position="30"/>
        <end position="52"/>
    </location>
</feature>
<protein>
    <recommendedName>
        <fullName evidence="4">ABC transporter permease</fullName>
    </recommendedName>
</protein>
<dbReference type="PANTHER" id="PTHR36832">
    <property type="entry name" value="SLR1174 PROTEIN-RELATED"/>
    <property type="match status" value="1"/>
</dbReference>
<dbReference type="Proteomes" id="UP000177737">
    <property type="component" value="Unassembled WGS sequence"/>
</dbReference>
<feature type="transmembrane region" description="Helical" evidence="1">
    <location>
        <begin position="113"/>
        <end position="130"/>
    </location>
</feature>
<name>A0A1F7WX53_9BACT</name>
<accession>A0A1F7WX53</accession>
<feature type="transmembrane region" description="Helical" evidence="1">
    <location>
        <begin position="176"/>
        <end position="195"/>
    </location>
</feature>
<evidence type="ECO:0000256" key="1">
    <source>
        <dbReference type="SAM" id="Phobius"/>
    </source>
</evidence>